<proteinExistence type="inferred from homology"/>
<keyword evidence="9" id="KW-1185">Reference proteome</keyword>
<gene>
    <name evidence="8" type="ORF">ADH67_10215</name>
</gene>
<protein>
    <submittedName>
        <fullName evidence="8">EamA family transporter</fullName>
    </submittedName>
</protein>
<reference evidence="9" key="1">
    <citation type="submission" date="2017-05" db="EMBL/GenBank/DDBJ databases">
        <title>Improved OligoMM genomes.</title>
        <authorList>
            <person name="Garzetti D."/>
        </authorList>
    </citation>
    <scope>NUCLEOTIDE SEQUENCE [LARGE SCALE GENOMIC DNA]</scope>
    <source>
        <strain evidence="9">YL45</strain>
    </source>
</reference>
<feature type="transmembrane region" description="Helical" evidence="6">
    <location>
        <begin position="73"/>
        <end position="96"/>
    </location>
</feature>
<evidence type="ECO:0000256" key="6">
    <source>
        <dbReference type="SAM" id="Phobius"/>
    </source>
</evidence>
<feature type="transmembrane region" description="Helical" evidence="6">
    <location>
        <begin position="158"/>
        <end position="176"/>
    </location>
</feature>
<feature type="transmembrane region" description="Helical" evidence="6">
    <location>
        <begin position="275"/>
        <end position="293"/>
    </location>
</feature>
<dbReference type="InterPro" id="IPR050638">
    <property type="entry name" value="AA-Vitamin_Transporters"/>
</dbReference>
<dbReference type="SUPFAM" id="SSF103481">
    <property type="entry name" value="Multidrug resistance efflux transporter EmrE"/>
    <property type="match status" value="2"/>
</dbReference>
<keyword evidence="4 6" id="KW-1133">Transmembrane helix</keyword>
<feature type="transmembrane region" description="Helical" evidence="6">
    <location>
        <begin position="246"/>
        <end position="269"/>
    </location>
</feature>
<evidence type="ECO:0000313" key="8">
    <source>
        <dbReference type="EMBL" id="OXE45788.1"/>
    </source>
</evidence>
<evidence type="ECO:0000256" key="1">
    <source>
        <dbReference type="ARBA" id="ARBA00004141"/>
    </source>
</evidence>
<feature type="domain" description="EamA" evidence="7">
    <location>
        <begin position="160"/>
        <end position="292"/>
    </location>
</feature>
<dbReference type="EMBL" id="NHMP01000007">
    <property type="protein sequence ID" value="OXE45788.1"/>
    <property type="molecule type" value="Genomic_DNA"/>
</dbReference>
<dbReference type="InterPro" id="IPR000620">
    <property type="entry name" value="EamA_dom"/>
</dbReference>
<evidence type="ECO:0000256" key="5">
    <source>
        <dbReference type="ARBA" id="ARBA00023136"/>
    </source>
</evidence>
<dbReference type="AlphaFoldDB" id="A0A227KDV3"/>
<evidence type="ECO:0000256" key="4">
    <source>
        <dbReference type="ARBA" id="ARBA00022989"/>
    </source>
</evidence>
<dbReference type="InterPro" id="IPR037185">
    <property type="entry name" value="EmrE-like"/>
</dbReference>
<name>A0A227KDV3_9BURK</name>
<evidence type="ECO:0000256" key="3">
    <source>
        <dbReference type="ARBA" id="ARBA00022692"/>
    </source>
</evidence>
<comment type="similarity">
    <text evidence="2">Belongs to the EamA transporter family.</text>
</comment>
<sequence length="300" mass="32106">MASNKVALGISLALGAAVSWGAMGIAAQYLLHYCRFEAIDLVSIRLVSAGILLLLIYRILGGTDVMSPFSSRWAFTQVAIAGVTILGSQLTFMLSIKAADAALATILFTVIPLMCAGYYCAVDKKFPSPAICLCFVLASAGVALVVTDGDFSKLNFSVVGLLWGLCSSALCALYSIQPQKVIKKLGVCPVVGWAMIIGGMVACCFNPPWTLQVDWNLNSIAAFTFIVTIGTVLSFWCYLSSVKYLSAVLVSLIGCMEPVTAYILSIMFYGKSVGLYELLGILFVFANVMIISVQSEEKKN</sequence>
<dbReference type="PANTHER" id="PTHR32322">
    <property type="entry name" value="INNER MEMBRANE TRANSPORTER"/>
    <property type="match status" value="1"/>
</dbReference>
<dbReference type="GeneID" id="78361385"/>
<dbReference type="PANTHER" id="PTHR32322:SF2">
    <property type="entry name" value="EAMA DOMAIN-CONTAINING PROTEIN"/>
    <property type="match status" value="1"/>
</dbReference>
<organism evidence="8 9">
    <name type="scientific">Turicimonas muris</name>
    <dbReference type="NCBI Taxonomy" id="1796652"/>
    <lineage>
        <taxon>Bacteria</taxon>
        <taxon>Pseudomonadati</taxon>
        <taxon>Pseudomonadota</taxon>
        <taxon>Betaproteobacteria</taxon>
        <taxon>Burkholderiales</taxon>
        <taxon>Sutterellaceae</taxon>
        <taxon>Turicimonas</taxon>
    </lineage>
</organism>
<dbReference type="GO" id="GO:0016020">
    <property type="term" value="C:membrane"/>
    <property type="evidence" value="ECO:0007669"/>
    <property type="project" value="UniProtKB-SubCell"/>
</dbReference>
<dbReference type="Pfam" id="PF00892">
    <property type="entry name" value="EamA"/>
    <property type="match status" value="2"/>
</dbReference>
<feature type="transmembrane region" description="Helical" evidence="6">
    <location>
        <begin position="102"/>
        <end position="121"/>
    </location>
</feature>
<feature type="transmembrane region" description="Helical" evidence="6">
    <location>
        <begin position="220"/>
        <end position="239"/>
    </location>
</feature>
<feature type="transmembrane region" description="Helical" evidence="6">
    <location>
        <begin position="42"/>
        <end position="61"/>
    </location>
</feature>
<dbReference type="Proteomes" id="UP000214610">
    <property type="component" value="Unassembled WGS sequence"/>
</dbReference>
<comment type="caution">
    <text evidence="8">The sequence shown here is derived from an EMBL/GenBank/DDBJ whole genome shotgun (WGS) entry which is preliminary data.</text>
</comment>
<evidence type="ECO:0000259" key="7">
    <source>
        <dbReference type="Pfam" id="PF00892"/>
    </source>
</evidence>
<evidence type="ECO:0000313" key="9">
    <source>
        <dbReference type="Proteomes" id="UP000214610"/>
    </source>
</evidence>
<feature type="domain" description="EamA" evidence="7">
    <location>
        <begin position="8"/>
        <end position="146"/>
    </location>
</feature>
<dbReference type="RefSeq" id="WP_066592661.1">
    <property type="nucleotide sequence ID" value="NZ_CAJTBZ010000015.1"/>
</dbReference>
<feature type="transmembrane region" description="Helical" evidence="6">
    <location>
        <begin position="128"/>
        <end position="146"/>
    </location>
</feature>
<feature type="transmembrane region" description="Helical" evidence="6">
    <location>
        <begin position="188"/>
        <end position="208"/>
    </location>
</feature>
<keyword evidence="5 6" id="KW-0472">Membrane</keyword>
<evidence type="ECO:0000256" key="2">
    <source>
        <dbReference type="ARBA" id="ARBA00007362"/>
    </source>
</evidence>
<accession>A0A227KDV3</accession>
<comment type="subcellular location">
    <subcellularLocation>
        <location evidence="1">Membrane</location>
        <topology evidence="1">Multi-pass membrane protein</topology>
    </subcellularLocation>
</comment>
<keyword evidence="3 6" id="KW-0812">Transmembrane</keyword>